<evidence type="ECO:0000259" key="1">
    <source>
        <dbReference type="Pfam" id="PF00561"/>
    </source>
</evidence>
<reference evidence="2" key="1">
    <citation type="submission" date="2022-07" db="EMBL/GenBank/DDBJ databases">
        <title>Phylogenomic reconstructions and comparative analyses of Kickxellomycotina fungi.</title>
        <authorList>
            <person name="Reynolds N.K."/>
            <person name="Stajich J.E."/>
            <person name="Barry K."/>
            <person name="Grigoriev I.V."/>
            <person name="Crous P."/>
            <person name="Smith M.E."/>
        </authorList>
    </citation>
    <scope>NUCLEOTIDE SEQUENCE</scope>
    <source>
        <strain evidence="2">NBRC 100468</strain>
    </source>
</reference>
<evidence type="ECO:0000313" key="3">
    <source>
        <dbReference type="Proteomes" id="UP001150538"/>
    </source>
</evidence>
<dbReference type="InterPro" id="IPR029058">
    <property type="entry name" value="AB_hydrolase_fold"/>
</dbReference>
<dbReference type="Pfam" id="PF00561">
    <property type="entry name" value="Abhydrolase_1"/>
    <property type="match status" value="1"/>
</dbReference>
<comment type="caution">
    <text evidence="2">The sequence shown here is derived from an EMBL/GenBank/DDBJ whole genome shotgun (WGS) entry which is preliminary data.</text>
</comment>
<dbReference type="Gene3D" id="3.40.50.1820">
    <property type="entry name" value="alpha/beta hydrolase"/>
    <property type="match status" value="1"/>
</dbReference>
<dbReference type="Proteomes" id="UP001150538">
    <property type="component" value="Unassembled WGS sequence"/>
</dbReference>
<dbReference type="PANTHER" id="PTHR43433:SF5">
    <property type="entry name" value="AB HYDROLASE-1 DOMAIN-CONTAINING PROTEIN"/>
    <property type="match status" value="1"/>
</dbReference>
<dbReference type="EMBL" id="JANBPU010000039">
    <property type="protein sequence ID" value="KAJ1918720.1"/>
    <property type="molecule type" value="Genomic_DNA"/>
</dbReference>
<proteinExistence type="predicted"/>
<organism evidence="2 3">
    <name type="scientific">Mycoemilia scoparia</name>
    <dbReference type="NCBI Taxonomy" id="417184"/>
    <lineage>
        <taxon>Eukaryota</taxon>
        <taxon>Fungi</taxon>
        <taxon>Fungi incertae sedis</taxon>
        <taxon>Zoopagomycota</taxon>
        <taxon>Kickxellomycotina</taxon>
        <taxon>Kickxellomycetes</taxon>
        <taxon>Kickxellales</taxon>
        <taxon>Kickxellaceae</taxon>
        <taxon>Mycoemilia</taxon>
    </lineage>
</organism>
<dbReference type="InterPro" id="IPR050471">
    <property type="entry name" value="AB_hydrolase"/>
</dbReference>
<dbReference type="AlphaFoldDB" id="A0A9W7ZXN8"/>
<dbReference type="PANTHER" id="PTHR43433">
    <property type="entry name" value="HYDROLASE, ALPHA/BETA FOLD FAMILY PROTEIN"/>
    <property type="match status" value="1"/>
</dbReference>
<keyword evidence="3" id="KW-1185">Reference proteome</keyword>
<protein>
    <recommendedName>
        <fullName evidence="1">AB hydrolase-1 domain-containing protein</fullName>
    </recommendedName>
</protein>
<dbReference type="OrthoDB" id="19657at2759"/>
<sequence>MSSLDEPSLPKLKPGFSVHEYLEKRGFLLAGKDYGCPGNLYYEVYGTGKTKVLFISGMGVDRQLWQHSAEHLVTTGDYQACLFDLRGTGYSDVRGLTKEPSWTFYSTTAKLASDANELLNHLGWTSGVNLVGVSMGGMIGLELALLAPSKFSTLTLCSTKSGLFFPPAMGIFYTLKAVLNASNPRKRLEVNADTLYPKEWQYLPAPEGSDAPNNREFVIRRSLQYLENTRPVSFGTFVGQVFAVFRHYISKEKLKQLGSFFPDKRILVVVGTWDLLINPQNSHYIHNCLGEDSSHLHVFEGVGHAVPGQEPEKFHKLLVKHINSHSHQS</sequence>
<name>A0A9W7ZXN8_9FUNG</name>
<accession>A0A9W7ZXN8</accession>
<dbReference type="InterPro" id="IPR000073">
    <property type="entry name" value="AB_hydrolase_1"/>
</dbReference>
<feature type="domain" description="AB hydrolase-1" evidence="1">
    <location>
        <begin position="52"/>
        <end position="306"/>
    </location>
</feature>
<evidence type="ECO:0000313" key="2">
    <source>
        <dbReference type="EMBL" id="KAJ1918720.1"/>
    </source>
</evidence>
<gene>
    <name evidence="2" type="ORF">H4219_002442</name>
</gene>
<dbReference type="SUPFAM" id="SSF53474">
    <property type="entry name" value="alpha/beta-Hydrolases"/>
    <property type="match status" value="1"/>
</dbReference>